<evidence type="ECO:0000259" key="1">
    <source>
        <dbReference type="Pfam" id="PF13453"/>
    </source>
</evidence>
<dbReference type="EMBL" id="JQED01000029">
    <property type="protein sequence ID" value="KGJ91463.1"/>
    <property type="molecule type" value="Genomic_DNA"/>
</dbReference>
<dbReference type="Proteomes" id="UP000029843">
    <property type="component" value="Unassembled WGS sequence"/>
</dbReference>
<proteinExistence type="predicted"/>
<dbReference type="PATRIC" id="fig|28229.4.peg.2379"/>
<evidence type="ECO:0000313" key="3">
    <source>
        <dbReference type="Proteomes" id="UP000029843"/>
    </source>
</evidence>
<feature type="domain" description="Transcription factor zinc-finger" evidence="1">
    <location>
        <begin position="2"/>
        <end position="44"/>
    </location>
</feature>
<evidence type="ECO:0000313" key="2">
    <source>
        <dbReference type="EMBL" id="KGJ91463.1"/>
    </source>
</evidence>
<protein>
    <recommendedName>
        <fullName evidence="1">Transcription factor zinc-finger domain-containing protein</fullName>
    </recommendedName>
</protein>
<reference evidence="2 3" key="1">
    <citation type="submission" date="2014-08" db="EMBL/GenBank/DDBJ databases">
        <title>Genomic and Phenotypic Diversity of Colwellia psychrerythraea strains from Disparate Marine Basins.</title>
        <authorList>
            <person name="Techtmann S.M."/>
            <person name="Stelling S.C."/>
            <person name="Utturkar S.M."/>
            <person name="Alshibli N."/>
            <person name="Harris A."/>
            <person name="Brown S.D."/>
            <person name="Hazen T.C."/>
        </authorList>
    </citation>
    <scope>NUCLEOTIDE SEQUENCE [LARGE SCALE GENOMIC DNA]</scope>
    <source>
        <strain evidence="2 3">ND2E</strain>
    </source>
</reference>
<dbReference type="RefSeq" id="WP_033094077.1">
    <property type="nucleotide sequence ID" value="NZ_JQED01000029.1"/>
</dbReference>
<name>A0A099KP97_COLPS</name>
<gene>
    <name evidence="2" type="ORF">ND2E_3328</name>
</gene>
<dbReference type="InterPro" id="IPR027392">
    <property type="entry name" value="TF_Znf"/>
</dbReference>
<comment type="caution">
    <text evidence="2">The sequence shown here is derived from an EMBL/GenBank/DDBJ whole genome shotgun (WGS) entry which is preliminary data.</text>
</comment>
<accession>A0A099KP97</accession>
<dbReference type="Pfam" id="PF13453">
    <property type="entry name" value="Zn_ribbon_TFIIB"/>
    <property type="match status" value="1"/>
</dbReference>
<sequence length="174" mass="20109">MKCTSCKKGELIPSFIDGQFRAHTCSNCNGNWILIEDYVAWKERNPQYSFDENTHCDVDETKQALLCPVSGTIMRKLRLSSATEHRIDYSANVGGVWLDKGEWELLKEEGLAGSLNALLTSHWQRNIRINNTKDKFGNESYDKVKELRKWLYQQPNKADLRSYILAEDPYSAER</sequence>
<dbReference type="AlphaFoldDB" id="A0A099KP97"/>
<dbReference type="OrthoDB" id="9814037at2"/>
<organism evidence="2 3">
    <name type="scientific">Colwellia psychrerythraea</name>
    <name type="common">Vibrio psychroerythus</name>
    <dbReference type="NCBI Taxonomy" id="28229"/>
    <lineage>
        <taxon>Bacteria</taxon>
        <taxon>Pseudomonadati</taxon>
        <taxon>Pseudomonadota</taxon>
        <taxon>Gammaproteobacteria</taxon>
        <taxon>Alteromonadales</taxon>
        <taxon>Colwelliaceae</taxon>
        <taxon>Colwellia</taxon>
    </lineage>
</organism>